<dbReference type="EMBL" id="JBHPBY010000002">
    <property type="protein sequence ID" value="MFC1848621.1"/>
    <property type="molecule type" value="Genomic_DNA"/>
</dbReference>
<protein>
    <submittedName>
        <fullName evidence="1">Uncharacterized protein</fullName>
    </submittedName>
</protein>
<reference evidence="1 2" key="1">
    <citation type="submission" date="2024-09" db="EMBL/GenBank/DDBJ databases">
        <title>Laminarin stimulates single cell rates of sulfate reduction while oxygen inhibits transcriptomic activity in coastal marine sediment.</title>
        <authorList>
            <person name="Lindsay M."/>
            <person name="Orcutt B."/>
            <person name="Emerson D."/>
            <person name="Stepanauskas R."/>
            <person name="D'Angelo T."/>
        </authorList>
    </citation>
    <scope>NUCLEOTIDE SEQUENCE [LARGE SCALE GENOMIC DNA]</scope>
    <source>
        <strain evidence="1">SAG AM-311-K15</strain>
    </source>
</reference>
<comment type="caution">
    <text evidence="1">The sequence shown here is derived from an EMBL/GenBank/DDBJ whole genome shotgun (WGS) entry which is preliminary data.</text>
</comment>
<evidence type="ECO:0000313" key="2">
    <source>
        <dbReference type="Proteomes" id="UP001594351"/>
    </source>
</evidence>
<sequence length="539" mass="62011">MMIEPENIFRNHLRQLGEKILPPQKVLDGLGHLLKEEMMARDIWYCSPSFLGYYDDWAFRWQNQTVFQKLTLDCYEFAILKRYRTLIAHASLNHDEVRSIQRNVKHFLIEKQRDNDPIGYAVYCNVKGAVQKGVAEQKLFLRSSEILKNETLIRFQENIDPLHKLTQPLDSHLHSILDSSLLQEMSGISDKAQAHLLSTILDFPETGILFFSFGSLVSAMLSELRKRRPAESVSKDRAEIDLQQEINTTIDRYNILQQLLEQKEVQSPSSGDLYMYPGPEASAIQWIVIMTHPDEAKLSYLVPVDENPLVGMMDIPLSGDARCGPLSLRCSLGVWVHQVDLKRAHLVGFLDPEYVQLARRTIADALSNTLNINTQQLTVDDDPEYEEWMNFVESAATELRHRTHETRLVSFCFSSWPEIITPVAPETQAPQWLQNTLKIVNAGLPDQDLPQELRNINVTRHLKEDWIIFLQLSNAPEIKGVHLNNIALEPVNPERTEWVLNLQKIMKIHQYKDLPAVVDFLKTGCEIMFTETAVRLLVR</sequence>
<keyword evidence="2" id="KW-1185">Reference proteome</keyword>
<dbReference type="Proteomes" id="UP001594351">
    <property type="component" value="Unassembled WGS sequence"/>
</dbReference>
<evidence type="ECO:0000313" key="1">
    <source>
        <dbReference type="EMBL" id="MFC1848621.1"/>
    </source>
</evidence>
<accession>A0ABV6YQY8</accession>
<organism evidence="1 2">
    <name type="scientific">candidate division CSSED10-310 bacterium</name>
    <dbReference type="NCBI Taxonomy" id="2855610"/>
    <lineage>
        <taxon>Bacteria</taxon>
        <taxon>Bacteria division CSSED10-310</taxon>
    </lineage>
</organism>
<proteinExistence type="predicted"/>
<gene>
    <name evidence="1" type="ORF">ACFL27_00290</name>
</gene>
<name>A0ABV6YQY8_UNCC1</name>